<dbReference type="Proteomes" id="UP000198528">
    <property type="component" value="Unassembled WGS sequence"/>
</dbReference>
<accession>A0A1G6KRP3</accession>
<dbReference type="GO" id="GO:0006508">
    <property type="term" value="P:proteolysis"/>
    <property type="evidence" value="ECO:0007669"/>
    <property type="project" value="InterPro"/>
</dbReference>
<dbReference type="PROSITE" id="PS51365">
    <property type="entry name" value="RENAL_DIPEPTIDASE_2"/>
    <property type="match status" value="1"/>
</dbReference>
<dbReference type="GO" id="GO:0070573">
    <property type="term" value="F:metallodipeptidase activity"/>
    <property type="evidence" value="ECO:0007669"/>
    <property type="project" value="InterPro"/>
</dbReference>
<name>A0A1G6KRP3_9ACTN</name>
<evidence type="ECO:0000313" key="1">
    <source>
        <dbReference type="EMBL" id="SDC33006.1"/>
    </source>
</evidence>
<dbReference type="InterPro" id="IPR008257">
    <property type="entry name" value="Pept_M19"/>
</dbReference>
<dbReference type="SUPFAM" id="SSF51556">
    <property type="entry name" value="Metallo-dependent hydrolases"/>
    <property type="match status" value="1"/>
</dbReference>
<dbReference type="PANTHER" id="PTHR10443:SF12">
    <property type="entry name" value="DIPEPTIDASE"/>
    <property type="match status" value="1"/>
</dbReference>
<dbReference type="Gene3D" id="3.20.20.140">
    <property type="entry name" value="Metal-dependent hydrolases"/>
    <property type="match status" value="1"/>
</dbReference>
<proteinExistence type="predicted"/>
<dbReference type="STRING" id="604330.SAMN04489857_1151"/>
<dbReference type="Pfam" id="PF01244">
    <property type="entry name" value="Peptidase_M19"/>
    <property type="match status" value="1"/>
</dbReference>
<protein>
    <submittedName>
        <fullName evidence="1">Membrane dipeptidase</fullName>
    </submittedName>
</protein>
<sequence length="347" mass="38342">MSLSDEKCQSPEVEDELRRLRVFDLHCDTLDSLCMRDVEPFVTQLSNTIGGDMVENDLALAAGRMAQAAPGGWTQCYAVWVPDDLSHTPYTPLEFYRHVRDYFKRQTAANSCSLARTEDARSAQTAHAWGSVAAMLTVENGSPIGRDLAVVDELAADGVKMLTLTWNGKNDIASGNDTVDGMSAFGREAVRALEHHRIVVDVSHLNDAGLADLLHVATRPFVASHSNSRAVCPHPRNLTDAQFGEIRDRGGLVGINYYRAFIADVPAGKDVTFDQLSRHIDHFLSLGGEKVLALGSDFDGSDTPAWLSRCDDVPAFFSRVASRFGTDLARRMFYQNAQEFFERNEVR</sequence>
<dbReference type="AlphaFoldDB" id="A0A1G6KRP3"/>
<dbReference type="RefSeq" id="WP_090846325.1">
    <property type="nucleotide sequence ID" value="NZ_FMZL01000009.1"/>
</dbReference>
<dbReference type="InterPro" id="IPR032466">
    <property type="entry name" value="Metal_Hydrolase"/>
</dbReference>
<organism evidence="1 2">
    <name type="scientific">Parafannyhessea umbonata</name>
    <dbReference type="NCBI Taxonomy" id="604330"/>
    <lineage>
        <taxon>Bacteria</taxon>
        <taxon>Bacillati</taxon>
        <taxon>Actinomycetota</taxon>
        <taxon>Coriobacteriia</taxon>
        <taxon>Coriobacteriales</taxon>
        <taxon>Atopobiaceae</taxon>
        <taxon>Parafannyhessea</taxon>
    </lineage>
</organism>
<gene>
    <name evidence="1" type="ORF">SAMN04487824_10944</name>
</gene>
<dbReference type="EMBL" id="FMZL01000009">
    <property type="protein sequence ID" value="SDC33006.1"/>
    <property type="molecule type" value="Genomic_DNA"/>
</dbReference>
<dbReference type="PANTHER" id="PTHR10443">
    <property type="entry name" value="MICROSOMAL DIPEPTIDASE"/>
    <property type="match status" value="1"/>
</dbReference>
<evidence type="ECO:0000313" key="2">
    <source>
        <dbReference type="Proteomes" id="UP000198528"/>
    </source>
</evidence>
<keyword evidence="2" id="KW-1185">Reference proteome</keyword>
<reference evidence="2" key="1">
    <citation type="submission" date="2016-10" db="EMBL/GenBank/DDBJ databases">
        <authorList>
            <person name="Varghese N."/>
            <person name="Submissions S."/>
        </authorList>
    </citation>
    <scope>NUCLEOTIDE SEQUENCE [LARGE SCALE GENOMIC DNA]</scope>
    <source>
        <strain evidence="2">DSM 22619</strain>
    </source>
</reference>